<dbReference type="CDD" id="cd05380">
    <property type="entry name" value="CAP_euk"/>
    <property type="match status" value="1"/>
</dbReference>
<dbReference type="Proteomes" id="UP000271162">
    <property type="component" value="Unassembled WGS sequence"/>
</dbReference>
<dbReference type="OMA" id="CCCANIT"/>
<reference evidence="2 3" key="2">
    <citation type="submission" date="2018-11" db="EMBL/GenBank/DDBJ databases">
        <authorList>
            <consortium name="Pathogen Informatics"/>
        </authorList>
    </citation>
    <scope>NUCLEOTIDE SEQUENCE [LARGE SCALE GENOMIC DNA]</scope>
</reference>
<name>A0A0N4YDA4_NIPBR</name>
<dbReference type="STRING" id="27835.A0A0N4YDA4"/>
<protein>
    <submittedName>
        <fullName evidence="4">SCP domain-containing protein</fullName>
    </submittedName>
</protein>
<dbReference type="SMART" id="SM00198">
    <property type="entry name" value="SCP"/>
    <property type="match status" value="1"/>
</dbReference>
<feature type="domain" description="SCP" evidence="1">
    <location>
        <begin position="85"/>
        <end position="245"/>
    </location>
</feature>
<evidence type="ECO:0000313" key="3">
    <source>
        <dbReference type="Proteomes" id="UP000271162"/>
    </source>
</evidence>
<evidence type="ECO:0000313" key="2">
    <source>
        <dbReference type="EMBL" id="VDL78176.1"/>
    </source>
</evidence>
<dbReference type="SUPFAM" id="SSF55797">
    <property type="entry name" value="PR-1-like"/>
    <property type="match status" value="1"/>
</dbReference>
<accession>A0A0N4YDA4</accession>
<dbReference type="InterPro" id="IPR014044">
    <property type="entry name" value="CAP_dom"/>
</dbReference>
<keyword evidence="3" id="KW-1185">Reference proteome</keyword>
<proteinExistence type="predicted"/>
<gene>
    <name evidence="2" type="ORF">NBR_LOCUS14587</name>
</gene>
<reference evidence="4" key="1">
    <citation type="submission" date="2017-02" db="UniProtKB">
        <authorList>
            <consortium name="WormBaseParasite"/>
        </authorList>
    </citation>
    <scope>IDENTIFICATION</scope>
</reference>
<dbReference type="InterPro" id="IPR035940">
    <property type="entry name" value="CAP_sf"/>
</dbReference>
<dbReference type="WBParaSite" id="NBR_0001458601-mRNA-1">
    <property type="protein sequence ID" value="NBR_0001458601-mRNA-1"/>
    <property type="gene ID" value="NBR_0001458601"/>
</dbReference>
<organism evidence="4">
    <name type="scientific">Nippostrongylus brasiliensis</name>
    <name type="common">Rat hookworm</name>
    <dbReference type="NCBI Taxonomy" id="27835"/>
    <lineage>
        <taxon>Eukaryota</taxon>
        <taxon>Metazoa</taxon>
        <taxon>Ecdysozoa</taxon>
        <taxon>Nematoda</taxon>
        <taxon>Chromadorea</taxon>
        <taxon>Rhabditida</taxon>
        <taxon>Rhabditina</taxon>
        <taxon>Rhabditomorpha</taxon>
        <taxon>Strongyloidea</taxon>
        <taxon>Heligmosomidae</taxon>
        <taxon>Nippostrongylus</taxon>
    </lineage>
</organism>
<dbReference type="EMBL" id="UYSL01021416">
    <property type="protein sequence ID" value="VDL78176.1"/>
    <property type="molecule type" value="Genomic_DNA"/>
</dbReference>
<sequence length="273" mass="29561">MACAYKSFNSGNSVRLICAYNARAGVVGEPIFESGNGICPEGTRCGDNGTCVSDLCRVPNPNPDVLLPIYTPSLQCSDSSLMSQFSRYYAVNLHNYYRRLIASGWAESKLTVFAPRASGMSALSYDCSLEKAAAENVEKCGNSFYKANKYSVATGGNTAFIRDISISQEAALEQASCCCANITSEDELQKNDVDPSYVWTDNSATANITNVMHDKYKTFGCAVNRCSTQGVTIVECRYSPKNMQTGDAIYDLGAPCSKCDNSEKCVFGVLCQK</sequence>
<dbReference type="Gene3D" id="3.40.33.10">
    <property type="entry name" value="CAP"/>
    <property type="match status" value="1"/>
</dbReference>
<evidence type="ECO:0000259" key="1">
    <source>
        <dbReference type="SMART" id="SM00198"/>
    </source>
</evidence>
<evidence type="ECO:0000313" key="4">
    <source>
        <dbReference type="WBParaSite" id="NBR_0001458601-mRNA-1"/>
    </source>
</evidence>
<dbReference type="AlphaFoldDB" id="A0A0N4YDA4"/>
<dbReference type="Pfam" id="PF00188">
    <property type="entry name" value="CAP"/>
    <property type="match status" value="1"/>
</dbReference>